<dbReference type="AlphaFoldDB" id="A0A841WX99"/>
<sequence>MTATTNVLIALKNILDRNSCRLTPIFRSNGLANTAGDSLEYFIKDMFCTGGILHSVEEDKNKIYDQYLSWKGNSSNFPDFIVKQGVGVEPKKMNGKGTGSLSLNSSFPKAYIYPDTQNLPPKELINEREWDKKSIIYAVGNLDRNNDKLLRLWLAYGNTFIAEERVYSGLKSKIKDTIENLTNAEFVPSVEFGRIKKVDPLGNTNLRLRGMWELAHPEAVFQKFLKMRDIPQGATKINLIISEADYRLIEKKPDLSLYIESGKLIKHKVLIPNPNYSLDNISVYLFETYTD</sequence>
<protein>
    <submittedName>
        <fullName evidence="1">NgoPII family restriction endonuclease</fullName>
    </submittedName>
</protein>
<dbReference type="EMBL" id="JAAROV010000003">
    <property type="protein sequence ID" value="MBC1317564.1"/>
    <property type="molecule type" value="Genomic_DNA"/>
</dbReference>
<keyword evidence="1" id="KW-0378">Hydrolase</keyword>
<dbReference type="InterPro" id="IPR019046">
    <property type="entry name" value="Restrct_endonuc_II_NgoPII"/>
</dbReference>
<keyword evidence="1" id="KW-0255">Endonuclease</keyword>
<name>A0A841WX99_9LIST</name>
<evidence type="ECO:0000313" key="2">
    <source>
        <dbReference type="Proteomes" id="UP000543379"/>
    </source>
</evidence>
<comment type="caution">
    <text evidence="1">The sequence shown here is derived from an EMBL/GenBank/DDBJ whole genome shotgun (WGS) entry which is preliminary data.</text>
</comment>
<dbReference type="GO" id="GO:0009036">
    <property type="term" value="F:type II site-specific deoxyribonuclease activity"/>
    <property type="evidence" value="ECO:0007669"/>
    <property type="project" value="InterPro"/>
</dbReference>
<organism evidence="1 2">
    <name type="scientific">Listeria booriae</name>
    <dbReference type="NCBI Taxonomy" id="1552123"/>
    <lineage>
        <taxon>Bacteria</taxon>
        <taxon>Bacillati</taxon>
        <taxon>Bacillota</taxon>
        <taxon>Bacilli</taxon>
        <taxon>Bacillales</taxon>
        <taxon>Listeriaceae</taxon>
        <taxon>Listeria</taxon>
    </lineage>
</organism>
<dbReference type="GO" id="GO:0003677">
    <property type="term" value="F:DNA binding"/>
    <property type="evidence" value="ECO:0007669"/>
    <property type="project" value="InterPro"/>
</dbReference>
<dbReference type="Proteomes" id="UP000543379">
    <property type="component" value="Unassembled WGS sequence"/>
</dbReference>
<gene>
    <name evidence="1" type="ORF">HB811_12345</name>
</gene>
<evidence type="ECO:0000313" key="1">
    <source>
        <dbReference type="EMBL" id="MBC1317564.1"/>
    </source>
</evidence>
<dbReference type="RefSeq" id="WP_185362802.1">
    <property type="nucleotide sequence ID" value="NZ_JAAROO010000010.1"/>
</dbReference>
<dbReference type="Pfam" id="PF09521">
    <property type="entry name" value="RE_NgoPII"/>
    <property type="match status" value="1"/>
</dbReference>
<proteinExistence type="predicted"/>
<dbReference type="GO" id="GO:0009307">
    <property type="term" value="P:DNA restriction-modification system"/>
    <property type="evidence" value="ECO:0007669"/>
    <property type="project" value="InterPro"/>
</dbReference>
<reference evidence="1 2" key="1">
    <citation type="submission" date="2020-03" db="EMBL/GenBank/DDBJ databases">
        <title>Soil Listeria distribution.</title>
        <authorList>
            <person name="Liao J."/>
            <person name="Wiedmann M."/>
        </authorList>
    </citation>
    <scope>NUCLEOTIDE SEQUENCE [LARGE SCALE GENOMIC DNA]</scope>
    <source>
        <strain evidence="1 2">FSL L7-1816</strain>
    </source>
</reference>
<keyword evidence="1" id="KW-0540">Nuclease</keyword>
<accession>A0A841WX99</accession>